<gene>
    <name evidence="3" type="ORF">GCM10020369_83230</name>
</gene>
<evidence type="ECO:0000256" key="1">
    <source>
        <dbReference type="SAM" id="MobiDB-lite"/>
    </source>
</evidence>
<keyword evidence="2" id="KW-0812">Transmembrane</keyword>
<comment type="caution">
    <text evidence="3">The sequence shown here is derived from an EMBL/GenBank/DDBJ whole genome shotgun (WGS) entry which is preliminary data.</text>
</comment>
<name>A0ABP6TCN9_9ACTN</name>
<evidence type="ECO:0000256" key="2">
    <source>
        <dbReference type="SAM" id="Phobius"/>
    </source>
</evidence>
<dbReference type="EMBL" id="BAAAYN010000100">
    <property type="protein sequence ID" value="GAA3398814.1"/>
    <property type="molecule type" value="Genomic_DNA"/>
</dbReference>
<proteinExistence type="predicted"/>
<keyword evidence="2" id="KW-1133">Transmembrane helix</keyword>
<accession>A0ABP6TCN9</accession>
<organism evidence="3 4">
    <name type="scientific">Cryptosporangium minutisporangium</name>
    <dbReference type="NCBI Taxonomy" id="113569"/>
    <lineage>
        <taxon>Bacteria</taxon>
        <taxon>Bacillati</taxon>
        <taxon>Actinomycetota</taxon>
        <taxon>Actinomycetes</taxon>
        <taxon>Cryptosporangiales</taxon>
        <taxon>Cryptosporangiaceae</taxon>
        <taxon>Cryptosporangium</taxon>
    </lineage>
</organism>
<feature type="compositionally biased region" description="Low complexity" evidence="1">
    <location>
        <begin position="252"/>
        <end position="309"/>
    </location>
</feature>
<feature type="region of interest" description="Disordered" evidence="1">
    <location>
        <begin position="241"/>
        <end position="309"/>
    </location>
</feature>
<feature type="region of interest" description="Disordered" evidence="1">
    <location>
        <begin position="217"/>
        <end position="236"/>
    </location>
</feature>
<dbReference type="Proteomes" id="UP001501676">
    <property type="component" value="Unassembled WGS sequence"/>
</dbReference>
<reference evidence="4" key="1">
    <citation type="journal article" date="2019" name="Int. J. Syst. Evol. Microbiol.">
        <title>The Global Catalogue of Microorganisms (GCM) 10K type strain sequencing project: providing services to taxonomists for standard genome sequencing and annotation.</title>
        <authorList>
            <consortium name="The Broad Institute Genomics Platform"/>
            <consortium name="The Broad Institute Genome Sequencing Center for Infectious Disease"/>
            <person name="Wu L."/>
            <person name="Ma J."/>
        </authorList>
    </citation>
    <scope>NUCLEOTIDE SEQUENCE [LARGE SCALE GENOMIC DNA]</scope>
    <source>
        <strain evidence="4">JCM 9458</strain>
    </source>
</reference>
<keyword evidence="2" id="KW-0472">Membrane</keyword>
<evidence type="ECO:0000313" key="3">
    <source>
        <dbReference type="EMBL" id="GAA3398814.1"/>
    </source>
</evidence>
<feature type="transmembrane region" description="Helical" evidence="2">
    <location>
        <begin position="101"/>
        <end position="119"/>
    </location>
</feature>
<sequence>MTEAALVERLGRPEAYAAELRISAGLGPAPDTAVPKKVRTLIDRARTRLDGMPAYRRFRAFLPELRPGWWVLRGYFAAVVLTAMLWGNFRGPLPDGGSETVVFLLFAAAAAYGSVWLGRRSDGFGRWGRRAVLAGGLFVGFVGLGIVMSTSGPNYGGQADYYYSGGPLESATDLRVYGPDGQLIRDAQVFDQHGNPILLPSSCEYVPRTRADGGVAENVYPRSLNQPPSVYCEDGSAPVAERLPGLLPAPPTDVVETPTEATPTAPPTGTTSPSVGATPSGTATPSGAATPSGTVPPTASATPSPSRSR</sequence>
<keyword evidence="4" id="KW-1185">Reference proteome</keyword>
<evidence type="ECO:0000313" key="4">
    <source>
        <dbReference type="Proteomes" id="UP001501676"/>
    </source>
</evidence>
<feature type="transmembrane region" description="Helical" evidence="2">
    <location>
        <begin position="131"/>
        <end position="148"/>
    </location>
</feature>
<feature type="transmembrane region" description="Helical" evidence="2">
    <location>
        <begin position="69"/>
        <end position="89"/>
    </location>
</feature>
<protein>
    <submittedName>
        <fullName evidence="3">Uncharacterized protein</fullName>
    </submittedName>
</protein>